<accession>A0A8J6TPC5</accession>
<protein>
    <submittedName>
        <fullName evidence="2">Uncharacterized protein</fullName>
    </submittedName>
</protein>
<evidence type="ECO:0000256" key="1">
    <source>
        <dbReference type="SAM" id="MobiDB-lite"/>
    </source>
</evidence>
<reference evidence="2 3" key="1">
    <citation type="submission" date="2020-08" db="EMBL/GenBank/DDBJ databases">
        <title>Bridging the membrane lipid divide: bacteria of the FCB group superphylum have the potential to synthesize archaeal ether lipids.</title>
        <authorList>
            <person name="Villanueva L."/>
            <person name="Von Meijenfeldt F.A.B."/>
            <person name="Westbye A.B."/>
            <person name="Yadav S."/>
            <person name="Hopmans E.C."/>
            <person name="Dutilh B.E."/>
            <person name="Sinninghe Damste J.S."/>
        </authorList>
    </citation>
    <scope>NUCLEOTIDE SEQUENCE [LARGE SCALE GENOMIC DNA]</scope>
    <source>
        <strain evidence="2">NIOZ-UU17</strain>
    </source>
</reference>
<feature type="compositionally biased region" description="Basic and acidic residues" evidence="1">
    <location>
        <begin position="238"/>
        <end position="250"/>
    </location>
</feature>
<name>A0A8J6TPC5_9BACT</name>
<evidence type="ECO:0000313" key="3">
    <source>
        <dbReference type="Proteomes" id="UP000605201"/>
    </source>
</evidence>
<feature type="region of interest" description="Disordered" evidence="1">
    <location>
        <begin position="238"/>
        <end position="271"/>
    </location>
</feature>
<organism evidence="2 3">
    <name type="scientific">Candidatus Desulfatibia vada</name>
    <dbReference type="NCBI Taxonomy" id="2841696"/>
    <lineage>
        <taxon>Bacteria</taxon>
        <taxon>Pseudomonadati</taxon>
        <taxon>Thermodesulfobacteriota</taxon>
        <taxon>Desulfobacteria</taxon>
        <taxon>Desulfobacterales</taxon>
        <taxon>Desulfobacterales incertae sedis</taxon>
        <taxon>Candidatus Desulfatibia</taxon>
    </lineage>
</organism>
<dbReference type="AlphaFoldDB" id="A0A8J6TPC5"/>
<evidence type="ECO:0000313" key="2">
    <source>
        <dbReference type="EMBL" id="MBC8430402.1"/>
    </source>
</evidence>
<dbReference type="Proteomes" id="UP000605201">
    <property type="component" value="Unassembled WGS sequence"/>
</dbReference>
<proteinExistence type="predicted"/>
<comment type="caution">
    <text evidence="2">The sequence shown here is derived from an EMBL/GenBank/DDBJ whole genome shotgun (WGS) entry which is preliminary data.</text>
</comment>
<dbReference type="EMBL" id="JACNIG010000037">
    <property type="protein sequence ID" value="MBC8430402.1"/>
    <property type="molecule type" value="Genomic_DNA"/>
</dbReference>
<feature type="compositionally biased region" description="Low complexity" evidence="1">
    <location>
        <begin position="251"/>
        <end position="260"/>
    </location>
</feature>
<gene>
    <name evidence="2" type="ORF">H8D96_00635</name>
</gene>
<sequence length="326" mass="36318">MTTSDATEKKPLWLLIEENILGLDSQDLSGENLEASIQRIAGELDNAGYNVSHHGGNLLQLRWAMDETRKAGRPLMKDFNATIAALTLEDVADPYSVTNKLISDIGKTWPRFKESARRTDVIQIVEKTKLDLLIAKAKGLPDDEGIRFLIAEQVDPEVTTNALDITGEKLEQVNTEIKKERAERARVATLLEAVEGKPDEEKVKHLLTNNVSEKLITEMANVDQDAINAAKQAMEEELKEKQRLAEEEAAQKAAQKKAAASGPSLEEIPPDEMIEYIDSIREIMEFSDQEKEIRVMCEQSSIPKCLVDIAVSEPDRLDALEKEAEG</sequence>